<sequence>MQAPSFWWSARFSFKAMALFPIGWVYGLVAGRRMMRAPRGESRLPVICIGNYVAGGAGKTPFSLMLAELLAADGHRPGFLLRGHGGRLPGPVLVDPQTHASQDVGDEALLLAQSGPTVVARDRVAGAHLAEQQAIDILVMDDGFQNPDLKKDLRLVLVDAQTGVGNGLCIPAGPLRAPLETQMRQTDVLVIVGDGDRAGKVLHHAGRKGVPILKAGLTAGESGHLAGLPLFAFAGIGRPGKFFSTLTGLGLDLRKTRSFSDHHAFTEKDASELLRQAESEDLQLVTTEKDMVRIETSRSEIFRWLENRTETLAVAMHVDDPARLKGLVRQTLRSRSFQSGATR</sequence>
<dbReference type="GO" id="GO:0005524">
    <property type="term" value="F:ATP binding"/>
    <property type="evidence" value="ECO:0007669"/>
    <property type="project" value="UniProtKB-UniRule"/>
</dbReference>
<comment type="similarity">
    <text evidence="13">Belongs to the LpxK family.</text>
</comment>
<reference evidence="15" key="1">
    <citation type="journal article" date="2014" name="Int. J. Syst. Evol. Microbiol.">
        <title>Complete genome sequence of Corynebacterium casei LMG S-19264T (=DSM 44701T), isolated from a smear-ripened cheese.</title>
        <authorList>
            <consortium name="US DOE Joint Genome Institute (JGI-PGF)"/>
            <person name="Walter F."/>
            <person name="Albersmeier A."/>
            <person name="Kalinowski J."/>
            <person name="Ruckert C."/>
        </authorList>
    </citation>
    <scope>NUCLEOTIDE SEQUENCE</scope>
    <source>
        <strain evidence="15">CGMCC 1.12426</strain>
    </source>
</reference>
<evidence type="ECO:0000256" key="5">
    <source>
        <dbReference type="ARBA" id="ARBA00022516"/>
    </source>
</evidence>
<dbReference type="PANTHER" id="PTHR42724:SF1">
    <property type="entry name" value="TETRAACYLDISACCHARIDE 4'-KINASE, MITOCHONDRIAL-RELATED"/>
    <property type="match status" value="1"/>
</dbReference>
<dbReference type="HAMAP" id="MF_00409">
    <property type="entry name" value="LpxK"/>
    <property type="match status" value="1"/>
</dbReference>
<evidence type="ECO:0000256" key="7">
    <source>
        <dbReference type="ARBA" id="ARBA00022679"/>
    </source>
</evidence>
<keyword evidence="6 13" id="KW-0441">Lipid A biosynthesis</keyword>
<evidence type="ECO:0000256" key="12">
    <source>
        <dbReference type="ARBA" id="ARBA00029757"/>
    </source>
</evidence>
<comment type="caution">
    <text evidence="15">The sequence shown here is derived from an EMBL/GenBank/DDBJ whole genome shotgun (WGS) entry which is preliminary data.</text>
</comment>
<evidence type="ECO:0000256" key="10">
    <source>
        <dbReference type="ARBA" id="ARBA00022840"/>
    </source>
</evidence>
<keyword evidence="9 13" id="KW-0418">Kinase</keyword>
<name>A0A916TL81_9HYPH</name>
<gene>
    <name evidence="13 15" type="primary">lpxK</name>
    <name evidence="15" type="ORF">GCM10011316_25530</name>
</gene>
<keyword evidence="7 13" id="KW-0808">Transferase</keyword>
<accession>A0A916TL81</accession>
<dbReference type="RefSeq" id="WP_150496569.1">
    <property type="nucleotide sequence ID" value="NZ_BMFA01000007.1"/>
</dbReference>
<dbReference type="Pfam" id="PF02606">
    <property type="entry name" value="LpxK"/>
    <property type="match status" value="1"/>
</dbReference>
<dbReference type="EC" id="2.7.1.130" evidence="3 13"/>
<dbReference type="InterPro" id="IPR027417">
    <property type="entry name" value="P-loop_NTPase"/>
</dbReference>
<evidence type="ECO:0000256" key="8">
    <source>
        <dbReference type="ARBA" id="ARBA00022741"/>
    </source>
</evidence>
<comment type="pathway">
    <text evidence="2 13">Glycolipid biosynthesis; lipid IV(A) biosynthesis; lipid IV(A) from (3R)-3-hydroxytetradecanoyl-[acyl-carrier-protein] and UDP-N-acetyl-alpha-D-glucosamine: step 6/6.</text>
</comment>
<feature type="binding site" evidence="13">
    <location>
        <begin position="53"/>
        <end position="60"/>
    </location>
    <ligand>
        <name>ATP</name>
        <dbReference type="ChEBI" id="CHEBI:30616"/>
    </ligand>
</feature>
<comment type="function">
    <text evidence="1 13">Transfers the gamma-phosphate of ATP to the 4'-position of a tetraacyldisaccharide 1-phosphate intermediate (termed DS-1-P) to form tetraacyldisaccharide 1,4'-bis-phosphate (lipid IVA).</text>
</comment>
<keyword evidence="8 13" id="KW-0547">Nucleotide-binding</keyword>
<evidence type="ECO:0000256" key="2">
    <source>
        <dbReference type="ARBA" id="ARBA00004870"/>
    </source>
</evidence>
<dbReference type="SUPFAM" id="SSF52540">
    <property type="entry name" value="P-loop containing nucleoside triphosphate hydrolases"/>
    <property type="match status" value="1"/>
</dbReference>
<evidence type="ECO:0000256" key="1">
    <source>
        <dbReference type="ARBA" id="ARBA00002274"/>
    </source>
</evidence>
<evidence type="ECO:0000256" key="6">
    <source>
        <dbReference type="ARBA" id="ARBA00022556"/>
    </source>
</evidence>
<proteinExistence type="inferred from homology"/>
<dbReference type="InterPro" id="IPR003758">
    <property type="entry name" value="LpxK"/>
</dbReference>
<evidence type="ECO:0000256" key="4">
    <source>
        <dbReference type="ARBA" id="ARBA00016436"/>
    </source>
</evidence>
<dbReference type="GO" id="GO:0009245">
    <property type="term" value="P:lipid A biosynthetic process"/>
    <property type="evidence" value="ECO:0007669"/>
    <property type="project" value="UniProtKB-UniRule"/>
</dbReference>
<feature type="transmembrane region" description="Helical" evidence="14">
    <location>
        <begin position="12"/>
        <end position="29"/>
    </location>
</feature>
<dbReference type="PANTHER" id="PTHR42724">
    <property type="entry name" value="TETRAACYLDISACCHARIDE 4'-KINASE"/>
    <property type="match status" value="1"/>
</dbReference>
<keyword evidence="16" id="KW-1185">Reference proteome</keyword>
<evidence type="ECO:0000256" key="11">
    <source>
        <dbReference type="ARBA" id="ARBA00023098"/>
    </source>
</evidence>
<protein>
    <recommendedName>
        <fullName evidence="4 13">Tetraacyldisaccharide 4'-kinase</fullName>
        <ecNumber evidence="3 13">2.7.1.130</ecNumber>
    </recommendedName>
    <alternativeName>
        <fullName evidence="12 13">Lipid A 4'-kinase</fullName>
    </alternativeName>
</protein>
<keyword evidence="5 13" id="KW-0444">Lipid biosynthesis</keyword>
<evidence type="ECO:0000313" key="16">
    <source>
        <dbReference type="Proteomes" id="UP000605148"/>
    </source>
</evidence>
<evidence type="ECO:0000256" key="14">
    <source>
        <dbReference type="SAM" id="Phobius"/>
    </source>
</evidence>
<keyword evidence="14" id="KW-0812">Transmembrane</keyword>
<reference evidence="15" key="2">
    <citation type="submission" date="2020-09" db="EMBL/GenBank/DDBJ databases">
        <authorList>
            <person name="Sun Q."/>
            <person name="Zhou Y."/>
        </authorList>
    </citation>
    <scope>NUCLEOTIDE SEQUENCE</scope>
    <source>
        <strain evidence="15">CGMCC 1.12426</strain>
    </source>
</reference>
<dbReference type="GO" id="GO:0009029">
    <property type="term" value="F:lipid-A 4'-kinase activity"/>
    <property type="evidence" value="ECO:0007669"/>
    <property type="project" value="UniProtKB-UniRule"/>
</dbReference>
<dbReference type="OrthoDB" id="9766423at2"/>
<organism evidence="15 16">
    <name type="scientific">Roseibium aquae</name>
    <dbReference type="NCBI Taxonomy" id="1323746"/>
    <lineage>
        <taxon>Bacteria</taxon>
        <taxon>Pseudomonadati</taxon>
        <taxon>Pseudomonadota</taxon>
        <taxon>Alphaproteobacteria</taxon>
        <taxon>Hyphomicrobiales</taxon>
        <taxon>Stappiaceae</taxon>
        <taxon>Roseibium</taxon>
    </lineage>
</organism>
<keyword evidence="11 13" id="KW-0443">Lipid metabolism</keyword>
<evidence type="ECO:0000256" key="13">
    <source>
        <dbReference type="HAMAP-Rule" id="MF_00409"/>
    </source>
</evidence>
<keyword evidence="10 13" id="KW-0067">ATP-binding</keyword>
<evidence type="ECO:0000256" key="9">
    <source>
        <dbReference type="ARBA" id="ARBA00022777"/>
    </source>
</evidence>
<dbReference type="GO" id="GO:0005886">
    <property type="term" value="C:plasma membrane"/>
    <property type="evidence" value="ECO:0007669"/>
    <property type="project" value="TreeGrafter"/>
</dbReference>
<evidence type="ECO:0000256" key="3">
    <source>
        <dbReference type="ARBA" id="ARBA00012071"/>
    </source>
</evidence>
<evidence type="ECO:0000313" key="15">
    <source>
        <dbReference type="EMBL" id="GGB52386.1"/>
    </source>
</evidence>
<dbReference type="EMBL" id="BMFA01000007">
    <property type="protein sequence ID" value="GGB52386.1"/>
    <property type="molecule type" value="Genomic_DNA"/>
</dbReference>
<dbReference type="GO" id="GO:0009244">
    <property type="term" value="P:lipopolysaccharide core region biosynthetic process"/>
    <property type="evidence" value="ECO:0007669"/>
    <property type="project" value="TreeGrafter"/>
</dbReference>
<keyword evidence="14" id="KW-1133">Transmembrane helix</keyword>
<dbReference type="Proteomes" id="UP000605148">
    <property type="component" value="Unassembled WGS sequence"/>
</dbReference>
<comment type="catalytic activity">
    <reaction evidence="13">
        <text>a lipid A disaccharide + ATP = a lipid IVA + ADP + H(+)</text>
        <dbReference type="Rhea" id="RHEA:67840"/>
        <dbReference type="ChEBI" id="CHEBI:15378"/>
        <dbReference type="ChEBI" id="CHEBI:30616"/>
        <dbReference type="ChEBI" id="CHEBI:176343"/>
        <dbReference type="ChEBI" id="CHEBI:176425"/>
        <dbReference type="ChEBI" id="CHEBI:456216"/>
        <dbReference type="EC" id="2.7.1.130"/>
    </reaction>
</comment>
<keyword evidence="14" id="KW-0472">Membrane</keyword>
<dbReference type="NCBIfam" id="TIGR00682">
    <property type="entry name" value="lpxK"/>
    <property type="match status" value="1"/>
</dbReference>
<dbReference type="AlphaFoldDB" id="A0A916TL81"/>